<evidence type="ECO:0000256" key="6">
    <source>
        <dbReference type="ARBA" id="ARBA00022989"/>
    </source>
</evidence>
<evidence type="ECO:0000256" key="4">
    <source>
        <dbReference type="ARBA" id="ARBA00022801"/>
    </source>
</evidence>
<dbReference type="EMBL" id="FNBK01000006">
    <property type="protein sequence ID" value="SDF45379.1"/>
    <property type="molecule type" value="Genomic_DNA"/>
</dbReference>
<proteinExistence type="predicted"/>
<keyword evidence="3 8" id="KW-0812">Transmembrane</keyword>
<evidence type="ECO:0000256" key="5">
    <source>
        <dbReference type="ARBA" id="ARBA00022946"/>
    </source>
</evidence>
<dbReference type="InterPro" id="IPR008915">
    <property type="entry name" value="Peptidase_M50"/>
</dbReference>
<feature type="domain" description="Peptidase M50" evidence="9">
    <location>
        <begin position="130"/>
        <end position="291"/>
    </location>
</feature>
<evidence type="ECO:0000313" key="10">
    <source>
        <dbReference type="EMBL" id="SDF45379.1"/>
    </source>
</evidence>
<keyword evidence="5" id="KW-0809">Transit peptide</keyword>
<keyword evidence="11" id="KW-1185">Reference proteome</keyword>
<feature type="transmembrane region" description="Helical" evidence="8">
    <location>
        <begin position="249"/>
        <end position="269"/>
    </location>
</feature>
<dbReference type="AlphaFoldDB" id="A0A1G7L8N3"/>
<protein>
    <submittedName>
        <fullName evidence="10">Peptidase family M50</fullName>
    </submittedName>
</protein>
<evidence type="ECO:0000256" key="2">
    <source>
        <dbReference type="ARBA" id="ARBA00022670"/>
    </source>
</evidence>
<feature type="transmembrane region" description="Helical" evidence="8">
    <location>
        <begin position="125"/>
        <end position="146"/>
    </location>
</feature>
<name>A0A1G7L8N3_9EURY</name>
<evidence type="ECO:0000259" key="9">
    <source>
        <dbReference type="Pfam" id="PF02163"/>
    </source>
</evidence>
<feature type="transmembrane region" description="Helical" evidence="8">
    <location>
        <begin position="188"/>
        <end position="213"/>
    </location>
</feature>
<reference evidence="11" key="1">
    <citation type="submission" date="2016-10" db="EMBL/GenBank/DDBJ databases">
        <authorList>
            <person name="Varghese N."/>
            <person name="Submissions S."/>
        </authorList>
    </citation>
    <scope>NUCLEOTIDE SEQUENCE [LARGE SCALE GENOMIC DNA]</scope>
    <source>
        <strain evidence="11">IBRC-M 10760</strain>
    </source>
</reference>
<dbReference type="RefSeq" id="WP_092691238.1">
    <property type="nucleotide sequence ID" value="NZ_FNBK01000006.1"/>
</dbReference>
<keyword evidence="4" id="KW-0378">Hydrolase</keyword>
<feature type="transmembrane region" description="Helical" evidence="8">
    <location>
        <begin position="92"/>
        <end position="113"/>
    </location>
</feature>
<dbReference type="Proteomes" id="UP000199076">
    <property type="component" value="Unassembled WGS sequence"/>
</dbReference>
<feature type="transmembrane region" description="Helical" evidence="8">
    <location>
        <begin position="347"/>
        <end position="366"/>
    </location>
</feature>
<dbReference type="OrthoDB" id="19110at2157"/>
<feature type="transmembrane region" description="Helical" evidence="8">
    <location>
        <begin position="290"/>
        <end position="309"/>
    </location>
</feature>
<dbReference type="GO" id="GO:0006508">
    <property type="term" value="P:proteolysis"/>
    <property type="evidence" value="ECO:0007669"/>
    <property type="project" value="UniProtKB-KW"/>
</dbReference>
<keyword evidence="2" id="KW-0645">Protease</keyword>
<evidence type="ECO:0000313" key="11">
    <source>
        <dbReference type="Proteomes" id="UP000199076"/>
    </source>
</evidence>
<keyword evidence="7 8" id="KW-0472">Membrane</keyword>
<accession>A0A1G7L8N3</accession>
<organism evidence="10 11">
    <name type="scientific">Halorientalis regularis</name>
    <dbReference type="NCBI Taxonomy" id="660518"/>
    <lineage>
        <taxon>Archaea</taxon>
        <taxon>Methanobacteriati</taxon>
        <taxon>Methanobacteriota</taxon>
        <taxon>Stenosarchaea group</taxon>
        <taxon>Halobacteria</taxon>
        <taxon>Halobacteriales</taxon>
        <taxon>Haloarculaceae</taxon>
        <taxon>Halorientalis</taxon>
    </lineage>
</organism>
<evidence type="ECO:0000256" key="1">
    <source>
        <dbReference type="ARBA" id="ARBA00004141"/>
    </source>
</evidence>
<dbReference type="PANTHER" id="PTHR31412">
    <property type="entry name" value="ZINC METALLOPROTEASE EGY1"/>
    <property type="match status" value="1"/>
</dbReference>
<dbReference type="Pfam" id="PF02163">
    <property type="entry name" value="Peptidase_M50"/>
    <property type="match status" value="1"/>
</dbReference>
<dbReference type="PANTHER" id="PTHR31412:SF0">
    <property type="entry name" value="ZINC METALLOPROTEASE EGY1, CHLOROPLASTIC-RELATED"/>
    <property type="match status" value="1"/>
</dbReference>
<dbReference type="InterPro" id="IPR044838">
    <property type="entry name" value="EGY1-like"/>
</dbReference>
<dbReference type="CDD" id="cd06160">
    <property type="entry name" value="S2P-M50_like_2"/>
    <property type="match status" value="1"/>
</dbReference>
<evidence type="ECO:0000256" key="7">
    <source>
        <dbReference type="ARBA" id="ARBA00023136"/>
    </source>
</evidence>
<keyword evidence="6 8" id="KW-1133">Transmembrane helix</keyword>
<dbReference type="STRING" id="660518.SAMN05216218_106191"/>
<gene>
    <name evidence="10" type="ORF">SAMN05216218_106191</name>
</gene>
<evidence type="ECO:0000256" key="8">
    <source>
        <dbReference type="SAM" id="Phobius"/>
    </source>
</evidence>
<feature type="transmembrane region" description="Helical" evidence="8">
    <location>
        <begin position="158"/>
        <end position="176"/>
    </location>
</feature>
<evidence type="ECO:0000256" key="3">
    <source>
        <dbReference type="ARBA" id="ARBA00022692"/>
    </source>
</evidence>
<dbReference type="GO" id="GO:0008233">
    <property type="term" value="F:peptidase activity"/>
    <property type="evidence" value="ECO:0007669"/>
    <property type="project" value="UniProtKB-KW"/>
</dbReference>
<sequence>MAAARTPGDGPPVEEFASVFRVHEVRTDGDRLLYVGRPTVSADALEREVHPLFREYGYEISLRRHQPAGPTGPGTYALVAEPRTVGVDGIPWTNVALALATVATTLFVGSLWYQGNAVADPASALRAWPFTAAVLGVIGTHELGHYVTSRYHRVDASLPYFIPVPIPPFGTMGAVIRMKGRIPDREALFDIGIAGPLAGLVATVVVTVIGLHLPPVTNPFGVQFNHPLLLQAIAAVTGQQLVYSDPQLIFNPVVFGGWLGAFLTFLNLLPVGQLDGGHIVRAMFGERTETIGAAVPAALFGLGAFQLLGRSSDVTLVWFLWGTLALGLAYAGPTTPISDDGLDRKRFALGAVTFLIGLTCFTPVPVSV</sequence>
<dbReference type="GO" id="GO:0016020">
    <property type="term" value="C:membrane"/>
    <property type="evidence" value="ECO:0007669"/>
    <property type="project" value="UniProtKB-SubCell"/>
</dbReference>
<feature type="transmembrane region" description="Helical" evidence="8">
    <location>
        <begin position="315"/>
        <end position="335"/>
    </location>
</feature>
<comment type="subcellular location">
    <subcellularLocation>
        <location evidence="1">Membrane</location>
        <topology evidence="1">Multi-pass membrane protein</topology>
    </subcellularLocation>
</comment>